<feature type="compositionally biased region" description="Basic and acidic residues" evidence="1">
    <location>
        <begin position="63"/>
        <end position="73"/>
    </location>
</feature>
<organism evidence="2 3">
    <name type="scientific">Kalanchoe fedtschenkoi</name>
    <name type="common">Lavender scallops</name>
    <name type="synonym">South American air plant</name>
    <dbReference type="NCBI Taxonomy" id="63787"/>
    <lineage>
        <taxon>Eukaryota</taxon>
        <taxon>Viridiplantae</taxon>
        <taxon>Streptophyta</taxon>
        <taxon>Embryophyta</taxon>
        <taxon>Tracheophyta</taxon>
        <taxon>Spermatophyta</taxon>
        <taxon>Magnoliopsida</taxon>
        <taxon>eudicotyledons</taxon>
        <taxon>Gunneridae</taxon>
        <taxon>Pentapetalae</taxon>
        <taxon>Saxifragales</taxon>
        <taxon>Crassulaceae</taxon>
        <taxon>Kalanchoe</taxon>
    </lineage>
</organism>
<dbReference type="EnsemblPlants" id="Kaladp1192s0005.1.v1.1">
    <property type="protein sequence ID" value="Kaladp1192s0005.1.v1.1"/>
    <property type="gene ID" value="Kaladp1192s0005.v1.1"/>
</dbReference>
<feature type="region of interest" description="Disordered" evidence="1">
    <location>
        <begin position="51"/>
        <end position="149"/>
    </location>
</feature>
<evidence type="ECO:0000313" key="2">
    <source>
        <dbReference type="EnsemblPlants" id="Kaladp1192s0005.1.v1.1"/>
    </source>
</evidence>
<accession>A0A7N1A9R8</accession>
<dbReference type="AlphaFoldDB" id="A0A7N1A9R8"/>
<proteinExistence type="predicted"/>
<feature type="compositionally biased region" description="Pro residues" evidence="1">
    <location>
        <begin position="101"/>
        <end position="118"/>
    </location>
</feature>
<keyword evidence="3" id="KW-1185">Reference proteome</keyword>
<dbReference type="Proteomes" id="UP000594263">
    <property type="component" value="Unplaced"/>
</dbReference>
<dbReference type="Gramene" id="Kaladp1192s0005.1.v1.1">
    <property type="protein sequence ID" value="Kaladp1192s0005.1.v1.1"/>
    <property type="gene ID" value="Kaladp1192s0005.v1.1"/>
</dbReference>
<evidence type="ECO:0000256" key="1">
    <source>
        <dbReference type="SAM" id="MobiDB-lite"/>
    </source>
</evidence>
<sequence length="149" mass="15443">MVYSVVVRRVINAILPAAAGHNNDMQNEPHPGAEDNQAEIQIPEMVIIPAAAGHNNDVQQLDPHPDAADDHAEIQIPDDLPEVSVNIDQGHPAEIQMSGGLPPPPPPQLPGPQPPAPEPSASRSTTDITPIDSPSPAVIPTASTSAAGT</sequence>
<evidence type="ECO:0000313" key="3">
    <source>
        <dbReference type="Proteomes" id="UP000594263"/>
    </source>
</evidence>
<name>A0A7N1A9R8_KALFE</name>
<protein>
    <submittedName>
        <fullName evidence="2">Uncharacterized protein</fullName>
    </submittedName>
</protein>
<reference evidence="2" key="1">
    <citation type="submission" date="2021-01" db="UniProtKB">
        <authorList>
            <consortium name="EnsemblPlants"/>
        </authorList>
    </citation>
    <scope>IDENTIFICATION</scope>
</reference>